<dbReference type="RefSeq" id="WP_009361441.1">
    <property type="nucleotide sequence ID" value="NZ_JACHEP010000024.1"/>
</dbReference>
<comment type="function">
    <text evidence="11">Plays a role in repairing double-strand DNA breaks, probably involving stabilizing or processing branched DNA or blocked replication forks.</text>
</comment>
<keyword evidence="5" id="KW-0378">Hydrolase</keyword>
<evidence type="ECO:0000256" key="4">
    <source>
        <dbReference type="ARBA" id="ARBA00022771"/>
    </source>
</evidence>
<dbReference type="GO" id="GO:0000725">
    <property type="term" value="P:recombinational repair"/>
    <property type="evidence" value="ECO:0007669"/>
    <property type="project" value="UniProtKB-UniRule"/>
</dbReference>
<evidence type="ECO:0000256" key="9">
    <source>
        <dbReference type="ARBA" id="ARBA00023125"/>
    </source>
</evidence>
<dbReference type="InterPro" id="IPR020588">
    <property type="entry name" value="RecA_ATP-bd"/>
</dbReference>
<gene>
    <name evidence="11" type="primary">radA</name>
    <name evidence="15" type="ORF">HNQ34_003032</name>
</gene>
<evidence type="ECO:0000313" key="16">
    <source>
        <dbReference type="Proteomes" id="UP000520011"/>
    </source>
</evidence>
<dbReference type="PROSITE" id="PS50162">
    <property type="entry name" value="RECA_2"/>
    <property type="match status" value="1"/>
</dbReference>
<dbReference type="Gene3D" id="3.40.50.300">
    <property type="entry name" value="P-loop containing nucleotide triphosphate hydrolases"/>
    <property type="match status" value="1"/>
</dbReference>
<evidence type="ECO:0000256" key="6">
    <source>
        <dbReference type="ARBA" id="ARBA00022833"/>
    </source>
</evidence>
<comment type="similarity">
    <text evidence="11 13">Belongs to the RecA family. RadA subfamily.</text>
</comment>
<dbReference type="Pfam" id="PF18073">
    <property type="entry name" value="Zn_ribbon_LapB"/>
    <property type="match status" value="1"/>
</dbReference>
<keyword evidence="7 11" id="KW-0067">ATP-binding</keyword>
<feature type="region of interest" description="Lon-protease-like" evidence="11">
    <location>
        <begin position="356"/>
        <end position="463"/>
    </location>
</feature>
<dbReference type="AlphaFoldDB" id="A0A7W8ISN6"/>
<dbReference type="InterPro" id="IPR004504">
    <property type="entry name" value="DNA_repair_RadA"/>
</dbReference>
<dbReference type="Gene3D" id="3.30.230.10">
    <property type="match status" value="1"/>
</dbReference>
<dbReference type="NCBIfam" id="TIGR00416">
    <property type="entry name" value="sms"/>
    <property type="match status" value="1"/>
</dbReference>
<evidence type="ECO:0000256" key="8">
    <source>
        <dbReference type="ARBA" id="ARBA00023016"/>
    </source>
</evidence>
<reference evidence="15 16" key="1">
    <citation type="submission" date="2020-08" db="EMBL/GenBank/DDBJ databases">
        <title>Genomic Encyclopedia of Type Strains, Phase IV (KMG-IV): sequencing the most valuable type-strain genomes for metagenomic binning, comparative biology and taxonomic classification.</title>
        <authorList>
            <person name="Goeker M."/>
        </authorList>
    </citation>
    <scope>NUCLEOTIDE SEQUENCE [LARGE SCALE GENOMIC DNA]</scope>
    <source>
        <strain evidence="15 16">DSM 16325</strain>
    </source>
</reference>
<dbReference type="GO" id="GO:0140664">
    <property type="term" value="F:ATP-dependent DNA damage sensor activity"/>
    <property type="evidence" value="ECO:0007669"/>
    <property type="project" value="InterPro"/>
</dbReference>
<dbReference type="InterPro" id="IPR014721">
    <property type="entry name" value="Ribsml_uS5_D2-typ_fold_subgr"/>
</dbReference>
<keyword evidence="1 11" id="KW-0479">Metal-binding</keyword>
<keyword evidence="2 11" id="KW-0547">Nucleotide-binding</keyword>
<dbReference type="InterPro" id="IPR041166">
    <property type="entry name" value="Rubredoxin_2"/>
</dbReference>
<evidence type="ECO:0000313" key="15">
    <source>
        <dbReference type="EMBL" id="MBB5325926.1"/>
    </source>
</evidence>
<dbReference type="GO" id="GO:0003684">
    <property type="term" value="F:damaged DNA binding"/>
    <property type="evidence" value="ECO:0007669"/>
    <property type="project" value="InterPro"/>
</dbReference>
<dbReference type="InterPro" id="IPR027417">
    <property type="entry name" value="P-loop_NTPase"/>
</dbReference>
<feature type="short sequence motif" description="RadA KNRFG motif" evidence="11">
    <location>
        <begin position="255"/>
        <end position="259"/>
    </location>
</feature>
<keyword evidence="6 13" id="KW-0862">Zinc</keyword>
<dbReference type="PANTHER" id="PTHR32472">
    <property type="entry name" value="DNA REPAIR PROTEIN RADA"/>
    <property type="match status" value="1"/>
</dbReference>
<evidence type="ECO:0000256" key="3">
    <source>
        <dbReference type="ARBA" id="ARBA00022763"/>
    </source>
</evidence>
<dbReference type="InterPro" id="IPR020568">
    <property type="entry name" value="Ribosomal_Su5_D2-typ_SF"/>
</dbReference>
<comment type="function">
    <text evidence="13">DNA-dependent ATPase involved in processing of recombination intermediates, plays a role in repairing DNA breaks. Stimulates the branch migration of RecA-mediated strand transfer reactions, allowing the 3' invading strand to extend heteroduplex DNA faster. Binds ssDNA in the presence of ADP but not other nucleotides, has ATPase activity that is stimulated by ssDNA and various branched DNA structures, but inhibited by SSB. Does not have RecA's homology-searching function.</text>
</comment>
<keyword evidence="9 11" id="KW-0238">DNA-binding</keyword>
<evidence type="ECO:0000256" key="2">
    <source>
        <dbReference type="ARBA" id="ARBA00022741"/>
    </source>
</evidence>
<dbReference type="GO" id="GO:0005524">
    <property type="term" value="F:ATP binding"/>
    <property type="evidence" value="ECO:0007669"/>
    <property type="project" value="UniProtKB-UniRule"/>
</dbReference>
<dbReference type="SUPFAM" id="SSF54211">
    <property type="entry name" value="Ribosomal protein S5 domain 2-like"/>
    <property type="match status" value="1"/>
</dbReference>
<keyword evidence="10 11" id="KW-0234">DNA repair</keyword>
<keyword evidence="8 11" id="KW-0346">Stress response</keyword>
<sequence>MKRKTVYICSNCGHHHPKWQGRCNYCQEWSTLEETEIGGSQSKQPLVQATKRNVSVKRLTETASSKSDRIITSISEFNRVMGGGIVKDSLSIITAVPGAGKSTLLLQVSQDIASQGFKVLYASGEESESQIKNRAERVLPNIDSNIWIYSDTSMNNVLGAIEQIDPDVVIIDSIQTFVLEEFPSRPGSPTQTMECATAMLKVAKNPERPRAVIMVGQMTKENELAGLRALEHLVDTVLVLDGENGEELKQLSATKNRYGSTGEIGFFSMEEDGLRAIDNPSEYFMTQRKEGEIVSGSALTVVKEGTRPIIVEIESLVSPTFTPYPSRIGECLKRDHLNTLISILEQRAELPLFNQNVVIKTTGGIKLKEPSSNLAVLMSIVSSYKNKGIPNDTVFVADIGLTGELKKVPTLEMRIKELERMGFKKVFVARNALRNPSVFKKIEVISCNTLNEVINKVFNDSPF</sequence>
<name>A0A7W8ISN6_9BACL</name>
<dbReference type="Proteomes" id="UP000520011">
    <property type="component" value="Unassembled WGS sequence"/>
</dbReference>
<dbReference type="GO" id="GO:0016787">
    <property type="term" value="F:hydrolase activity"/>
    <property type="evidence" value="ECO:0007669"/>
    <property type="project" value="UniProtKB-KW"/>
</dbReference>
<evidence type="ECO:0000256" key="5">
    <source>
        <dbReference type="ARBA" id="ARBA00022801"/>
    </source>
</evidence>
<keyword evidence="3 11" id="KW-0227">DNA damage</keyword>
<feature type="binding site" evidence="11">
    <location>
        <begin position="95"/>
        <end position="102"/>
    </location>
    <ligand>
        <name>ATP</name>
        <dbReference type="ChEBI" id="CHEBI:30616"/>
    </ligand>
</feature>
<dbReference type="PRINTS" id="PR01874">
    <property type="entry name" value="DNAREPAIRADA"/>
</dbReference>
<dbReference type="PANTHER" id="PTHR32472:SF10">
    <property type="entry name" value="DNA REPAIR PROTEIN RADA-LIKE PROTEIN"/>
    <property type="match status" value="1"/>
</dbReference>
<comment type="domain">
    <text evidence="11">The middle region has homology to RecA with ATPase motifs including the RadA KNRFG motif, while the C-terminus is homologous to Lon protease.</text>
</comment>
<accession>A0A7W8ISN6</accession>
<evidence type="ECO:0000256" key="7">
    <source>
        <dbReference type="ARBA" id="ARBA00022840"/>
    </source>
</evidence>
<evidence type="ECO:0000256" key="11">
    <source>
        <dbReference type="HAMAP-Rule" id="MF_01498"/>
    </source>
</evidence>
<dbReference type="HAMAP" id="MF_01498">
    <property type="entry name" value="RadA_bact"/>
    <property type="match status" value="1"/>
</dbReference>
<protein>
    <recommendedName>
        <fullName evidence="11 12">DNA repair protein RadA</fullName>
    </recommendedName>
</protein>
<dbReference type="InterPro" id="IPR003593">
    <property type="entry name" value="AAA+_ATPase"/>
</dbReference>
<proteinExistence type="inferred from homology"/>
<dbReference type="SMART" id="SM00382">
    <property type="entry name" value="AAA"/>
    <property type="match status" value="1"/>
</dbReference>
<evidence type="ECO:0000256" key="1">
    <source>
        <dbReference type="ARBA" id="ARBA00022723"/>
    </source>
</evidence>
<dbReference type="Pfam" id="PF13481">
    <property type="entry name" value="AAA_25"/>
    <property type="match status" value="1"/>
</dbReference>
<dbReference type="EMBL" id="JACHEP010000024">
    <property type="protein sequence ID" value="MBB5325926.1"/>
    <property type="molecule type" value="Genomic_DNA"/>
</dbReference>
<keyword evidence="16" id="KW-1185">Reference proteome</keyword>
<evidence type="ECO:0000256" key="13">
    <source>
        <dbReference type="RuleBase" id="RU003555"/>
    </source>
</evidence>
<evidence type="ECO:0000259" key="14">
    <source>
        <dbReference type="PROSITE" id="PS50162"/>
    </source>
</evidence>
<dbReference type="SUPFAM" id="SSF52540">
    <property type="entry name" value="P-loop containing nucleoside triphosphate hydrolases"/>
    <property type="match status" value="1"/>
</dbReference>
<keyword evidence="4 13" id="KW-0863">Zinc-finger</keyword>
<feature type="domain" description="RecA family profile 1" evidence="14">
    <location>
        <begin position="66"/>
        <end position="218"/>
    </location>
</feature>
<dbReference type="GO" id="GO:0008270">
    <property type="term" value="F:zinc ion binding"/>
    <property type="evidence" value="ECO:0007669"/>
    <property type="project" value="UniProtKB-KW"/>
</dbReference>
<evidence type="ECO:0000256" key="12">
    <source>
        <dbReference type="NCBIfam" id="TIGR00416"/>
    </source>
</evidence>
<evidence type="ECO:0000256" key="10">
    <source>
        <dbReference type="ARBA" id="ARBA00023204"/>
    </source>
</evidence>
<comment type="caution">
    <text evidence="15">The sequence shown here is derived from an EMBL/GenBank/DDBJ whole genome shotgun (WGS) entry which is preliminary data.</text>
</comment>
<organism evidence="15 16">
    <name type="scientific">Anoxybacteroides tepidamans</name>
    <dbReference type="NCBI Taxonomy" id="265948"/>
    <lineage>
        <taxon>Bacteria</taxon>
        <taxon>Bacillati</taxon>
        <taxon>Bacillota</taxon>
        <taxon>Bacilli</taxon>
        <taxon>Bacillales</taxon>
        <taxon>Anoxybacillaceae</taxon>
        <taxon>Anoxybacteroides</taxon>
    </lineage>
</organism>